<evidence type="ECO:0000256" key="2">
    <source>
        <dbReference type="ARBA" id="ARBA00004613"/>
    </source>
</evidence>
<dbReference type="OrthoDB" id="7835834at2"/>
<dbReference type="PANTHER" id="PTHR38340">
    <property type="entry name" value="S-LAYER PROTEIN"/>
    <property type="match status" value="1"/>
</dbReference>
<evidence type="ECO:0000256" key="1">
    <source>
        <dbReference type="ARBA" id="ARBA00001913"/>
    </source>
</evidence>
<dbReference type="InterPro" id="IPR018511">
    <property type="entry name" value="Hemolysin-typ_Ca-bd_CS"/>
</dbReference>
<feature type="domain" description="Peptidase M10 serralysin C-terminal" evidence="5">
    <location>
        <begin position="575"/>
        <end position="694"/>
    </location>
</feature>
<dbReference type="Pfam" id="PF08548">
    <property type="entry name" value="Peptidase_M10_C"/>
    <property type="match status" value="1"/>
</dbReference>
<evidence type="ECO:0000313" key="7">
    <source>
        <dbReference type="Proteomes" id="UP000283587"/>
    </source>
</evidence>
<dbReference type="InterPro" id="IPR011049">
    <property type="entry name" value="Serralysin-like_metalloprot_C"/>
</dbReference>
<dbReference type="PANTHER" id="PTHR38340:SF1">
    <property type="entry name" value="S-LAYER PROTEIN"/>
    <property type="match status" value="1"/>
</dbReference>
<comment type="cofactor">
    <cofactor evidence="1">
        <name>Ca(2+)</name>
        <dbReference type="ChEBI" id="CHEBI:29108"/>
    </cofactor>
</comment>
<evidence type="ECO:0000313" key="6">
    <source>
        <dbReference type="EMBL" id="RJL07998.1"/>
    </source>
</evidence>
<dbReference type="GO" id="GO:0005509">
    <property type="term" value="F:calcium ion binding"/>
    <property type="evidence" value="ECO:0007669"/>
    <property type="project" value="InterPro"/>
</dbReference>
<keyword evidence="3" id="KW-0964">Secreted</keyword>
<dbReference type="PRINTS" id="PR00313">
    <property type="entry name" value="CABNDNGRPT"/>
</dbReference>
<comment type="subcellular location">
    <subcellularLocation>
        <location evidence="2">Secreted</location>
    </subcellularLocation>
</comment>
<dbReference type="InterPro" id="IPR050557">
    <property type="entry name" value="RTX_toxin/Mannuronan_C5-epim"/>
</dbReference>
<evidence type="ECO:0000256" key="4">
    <source>
        <dbReference type="ARBA" id="ARBA00022737"/>
    </source>
</evidence>
<dbReference type="Pfam" id="PF00353">
    <property type="entry name" value="HemolysinCabind"/>
    <property type="match status" value="3"/>
</dbReference>
<accession>A0A419A3C4</accession>
<dbReference type="Gene3D" id="2.150.10.10">
    <property type="entry name" value="Serralysin-like metalloprotease, C-terminal"/>
    <property type="match status" value="3"/>
</dbReference>
<comment type="caution">
    <text evidence="6">The sequence shown here is derived from an EMBL/GenBank/DDBJ whole genome shotgun (WGS) entry which is preliminary data.</text>
</comment>
<dbReference type="InterPro" id="IPR001343">
    <property type="entry name" value="Hemolysn_Ca-bd"/>
</dbReference>
<dbReference type="RefSeq" id="WP_119899773.1">
    <property type="nucleotide sequence ID" value="NZ_QNRC01000006.1"/>
</dbReference>
<organism evidence="6 7">
    <name type="scientific">Paracoccus siganidrum</name>
    <dbReference type="NCBI Taxonomy" id="1276757"/>
    <lineage>
        <taxon>Bacteria</taxon>
        <taxon>Pseudomonadati</taxon>
        <taxon>Pseudomonadota</taxon>
        <taxon>Alphaproteobacteria</taxon>
        <taxon>Rhodobacterales</taxon>
        <taxon>Paracoccaceae</taxon>
        <taxon>Paracoccus</taxon>
    </lineage>
</organism>
<gene>
    <name evidence="6" type="ORF">D3P05_16835</name>
</gene>
<dbReference type="EMBL" id="QZEW01000081">
    <property type="protein sequence ID" value="RJL07998.1"/>
    <property type="molecule type" value="Genomic_DNA"/>
</dbReference>
<dbReference type="PROSITE" id="PS00330">
    <property type="entry name" value="HEMOLYSIN_CALCIUM"/>
    <property type="match status" value="8"/>
</dbReference>
<keyword evidence="4" id="KW-0677">Repeat</keyword>
<evidence type="ECO:0000259" key="5">
    <source>
        <dbReference type="Pfam" id="PF08548"/>
    </source>
</evidence>
<protein>
    <recommendedName>
        <fullName evidence="5">Peptidase M10 serralysin C-terminal domain-containing protein</fullName>
    </recommendedName>
</protein>
<keyword evidence="7" id="KW-1185">Reference proteome</keyword>
<dbReference type="Proteomes" id="UP000283587">
    <property type="component" value="Unassembled WGS sequence"/>
</dbReference>
<name>A0A419A3C4_9RHOB</name>
<dbReference type="SUPFAM" id="SSF51120">
    <property type="entry name" value="beta-Roll"/>
    <property type="match status" value="2"/>
</dbReference>
<sequence>MPTTDYILNQTRVSSQTSPQMVQLNNGRLVGVWEDLRLDPGVAGSYGVYSSMFRDDMRVGYRIDTRIPQETDGIQRAPQITALRDGGYAIAWESEGPSQRSGIDDGYYDTYIRIFNADGTPRTGEIQLSPQRNNDVFVQDVQQLPGGGILTVAAHKLTGATYDLVAYRTRPDGTAIGTPTVLVSDIDQITTSLGFYSQPGARIAVLPGGGYGVTWYGYEDLLDGPDGRRIYFRAFDNDGGARGPARIVGQDPSGRGLHQQHPEITALASGGFAVIWSRRMDPDDLEETDVFLRLLDRSGNPRGPAVLVNQGDRVGEQIPHDVIDLGGGRLLASYYSQRGDDDFALMGRVFDAGGRAITSRFQLSELALEDMGGGNLVLLQNGRIASIREAETSMDEDIIGNVFDLVLPARNGTAQDDRIAGTQTADIINGRAGDDWLAGHRGDDRLTGGLGNDTLLGGAGNDTLLGGAGRDQLQGGAGDDLLRGGAGNDTLNGGAGHDRLEGGAGNDILRGAAGRDTLLGGNGNDSLHGGQGADRLLGGNGNDRLFGQAGNDLLQGGAGNDLLDGGAGNDTLRGGAGQDRLIGGAGSDVLYGGAGADIFVFRAPSDSPVGAGRDRIMDFQRGLDRLDLRQIDADTGLAGNQSLAFSGTAAAAHSVWYARAGENLILRGDVDGDGRADFAIELAGLSQLAETDFLL</sequence>
<reference evidence="7" key="1">
    <citation type="submission" date="2018-09" db="EMBL/GenBank/DDBJ databases">
        <title>Paracoccus onubensis nov. sp. a moderate halophilic bacterium isolated from Gruta de las Maravillas (Aracena, Spain).</title>
        <authorList>
            <person name="Jurado V."/>
            <person name="Gutierrez-Patricio S."/>
            <person name="Gonzalez-Pimentel J.L."/>
            <person name="Miller A.Z."/>
            <person name="Laiz L."/>
            <person name="Saiz-Jimenez C."/>
        </authorList>
    </citation>
    <scope>NUCLEOTIDE SEQUENCE [LARGE SCALE GENOMIC DNA]</scope>
    <source>
        <strain evidence="7">DSM 26381</strain>
    </source>
</reference>
<dbReference type="GO" id="GO:0005615">
    <property type="term" value="C:extracellular space"/>
    <property type="evidence" value="ECO:0007669"/>
    <property type="project" value="InterPro"/>
</dbReference>
<dbReference type="AlphaFoldDB" id="A0A419A3C4"/>
<evidence type="ECO:0000256" key="3">
    <source>
        <dbReference type="ARBA" id="ARBA00022525"/>
    </source>
</evidence>
<dbReference type="InterPro" id="IPR013858">
    <property type="entry name" value="Peptidase_M10B_C"/>
</dbReference>
<proteinExistence type="predicted"/>